<sequence length="69" mass="7443">MRPTRGRRPLCETPGDGGDAPKAPSPLQDVPGRAGRRLRCTKASPDTRVPESPGRAARRLTRTTAGRPR</sequence>
<comment type="caution">
    <text evidence="2">The sequence shown here is derived from an EMBL/GenBank/DDBJ whole genome shotgun (WGS) entry which is preliminary data.</text>
</comment>
<gene>
    <name evidence="2" type="ORF">GCM10009849_29110</name>
</gene>
<name>A0ABP5NR79_9MICC</name>
<dbReference type="EMBL" id="BAAAQW010000009">
    <property type="protein sequence ID" value="GAA2202097.1"/>
    <property type="molecule type" value="Genomic_DNA"/>
</dbReference>
<keyword evidence="3" id="KW-1185">Reference proteome</keyword>
<proteinExistence type="predicted"/>
<dbReference type="Proteomes" id="UP001500432">
    <property type="component" value="Unassembled WGS sequence"/>
</dbReference>
<reference evidence="3" key="1">
    <citation type="journal article" date="2019" name="Int. J. Syst. Evol. Microbiol.">
        <title>The Global Catalogue of Microorganisms (GCM) 10K type strain sequencing project: providing services to taxonomists for standard genome sequencing and annotation.</title>
        <authorList>
            <consortium name="The Broad Institute Genomics Platform"/>
            <consortium name="The Broad Institute Genome Sequencing Center for Infectious Disease"/>
            <person name="Wu L."/>
            <person name="Ma J."/>
        </authorList>
    </citation>
    <scope>NUCLEOTIDE SEQUENCE [LARGE SCALE GENOMIC DNA]</scope>
    <source>
        <strain evidence="3">JCM 16034</strain>
    </source>
</reference>
<feature type="region of interest" description="Disordered" evidence="1">
    <location>
        <begin position="1"/>
        <end position="69"/>
    </location>
</feature>
<protein>
    <submittedName>
        <fullName evidence="2">Uncharacterized protein</fullName>
    </submittedName>
</protein>
<accession>A0ABP5NR79</accession>
<evidence type="ECO:0000313" key="3">
    <source>
        <dbReference type="Proteomes" id="UP001500432"/>
    </source>
</evidence>
<organism evidence="2 3">
    <name type="scientific">Sinomonas flava</name>
    <dbReference type="NCBI Taxonomy" id="496857"/>
    <lineage>
        <taxon>Bacteria</taxon>
        <taxon>Bacillati</taxon>
        <taxon>Actinomycetota</taxon>
        <taxon>Actinomycetes</taxon>
        <taxon>Micrococcales</taxon>
        <taxon>Micrococcaceae</taxon>
        <taxon>Sinomonas</taxon>
    </lineage>
</organism>
<evidence type="ECO:0000256" key="1">
    <source>
        <dbReference type="SAM" id="MobiDB-lite"/>
    </source>
</evidence>
<evidence type="ECO:0000313" key="2">
    <source>
        <dbReference type="EMBL" id="GAA2202097.1"/>
    </source>
</evidence>